<dbReference type="PANTHER" id="PTHR30204">
    <property type="entry name" value="REDOX-CYCLING DRUG-SENSING TRANSCRIPTIONAL ACTIVATOR SOXR"/>
    <property type="match status" value="1"/>
</dbReference>
<evidence type="ECO:0000256" key="2">
    <source>
        <dbReference type="ARBA" id="ARBA00023125"/>
    </source>
</evidence>
<dbReference type="InterPro" id="IPR009061">
    <property type="entry name" value="DNA-bd_dom_put_sf"/>
</dbReference>
<dbReference type="Pfam" id="PF13411">
    <property type="entry name" value="MerR_1"/>
    <property type="match status" value="1"/>
</dbReference>
<organism evidence="6 7">
    <name type="scientific">Paenibacillus faecis</name>
    <dbReference type="NCBI Taxonomy" id="862114"/>
    <lineage>
        <taxon>Bacteria</taxon>
        <taxon>Bacillati</taxon>
        <taxon>Bacillota</taxon>
        <taxon>Bacilli</taxon>
        <taxon>Bacillales</taxon>
        <taxon>Paenibacillaceae</taxon>
        <taxon>Paenibacillus</taxon>
    </lineage>
</organism>
<evidence type="ECO:0000313" key="6">
    <source>
        <dbReference type="EMBL" id="TYA12636.1"/>
    </source>
</evidence>
<keyword evidence="2" id="KW-0238">DNA-binding</keyword>
<reference evidence="6 7" key="1">
    <citation type="submission" date="2019-08" db="EMBL/GenBank/DDBJ databases">
        <title>Genome sequencing of Paenibacillus faecis DSM 23593(T).</title>
        <authorList>
            <person name="Kook J.-K."/>
            <person name="Park S.-N."/>
            <person name="Lim Y.K."/>
        </authorList>
    </citation>
    <scope>NUCLEOTIDE SEQUENCE [LARGE SCALE GENOMIC DNA]</scope>
    <source>
        <strain evidence="6 7">DSM 23593</strain>
    </source>
</reference>
<proteinExistence type="predicted"/>
<dbReference type="InterPro" id="IPR047057">
    <property type="entry name" value="MerR_fam"/>
</dbReference>
<evidence type="ECO:0000259" key="5">
    <source>
        <dbReference type="PROSITE" id="PS50937"/>
    </source>
</evidence>
<dbReference type="InterPro" id="IPR000551">
    <property type="entry name" value="MerR-type_HTH_dom"/>
</dbReference>
<sequence length="123" mass="14221">MVMKISEVARRVDLPISTIRYYEQIGIITDEYVVRNQNNYRVYTPDIIHHLSVVKHCLAVGFSIRDIQVMISMNGIPKDEHVNLIQNKIAEIEAAQQKLEESKQNLYDILESDMICEKGFGKI</sequence>
<dbReference type="PROSITE" id="PS50937">
    <property type="entry name" value="HTH_MERR_2"/>
    <property type="match status" value="1"/>
</dbReference>
<keyword evidence="7" id="KW-1185">Reference proteome</keyword>
<dbReference type="AlphaFoldDB" id="A0A5D0CRM8"/>
<accession>A0A5D0CRM8</accession>
<name>A0A5D0CRM8_9BACL</name>
<dbReference type="GO" id="GO:0003700">
    <property type="term" value="F:DNA-binding transcription factor activity"/>
    <property type="evidence" value="ECO:0007669"/>
    <property type="project" value="InterPro"/>
</dbReference>
<dbReference type="SUPFAM" id="SSF46955">
    <property type="entry name" value="Putative DNA-binding domain"/>
    <property type="match status" value="1"/>
</dbReference>
<dbReference type="EMBL" id="VSDO01000003">
    <property type="protein sequence ID" value="TYA12636.1"/>
    <property type="molecule type" value="Genomic_DNA"/>
</dbReference>
<dbReference type="Gene3D" id="1.10.1660.10">
    <property type="match status" value="1"/>
</dbReference>
<keyword evidence="4" id="KW-0175">Coiled coil</keyword>
<evidence type="ECO:0000256" key="4">
    <source>
        <dbReference type="SAM" id="Coils"/>
    </source>
</evidence>
<evidence type="ECO:0000313" key="7">
    <source>
        <dbReference type="Proteomes" id="UP000325218"/>
    </source>
</evidence>
<comment type="caution">
    <text evidence="6">The sequence shown here is derived from an EMBL/GenBank/DDBJ whole genome shotgun (WGS) entry which is preliminary data.</text>
</comment>
<dbReference type="SMART" id="SM00422">
    <property type="entry name" value="HTH_MERR"/>
    <property type="match status" value="1"/>
</dbReference>
<dbReference type="PANTHER" id="PTHR30204:SF94">
    <property type="entry name" value="HEAVY METAL-DEPENDENT TRANSCRIPTIONAL REGULATOR HI_0293-RELATED"/>
    <property type="match status" value="1"/>
</dbReference>
<keyword evidence="3" id="KW-0804">Transcription</keyword>
<dbReference type="OrthoDB" id="9791488at2"/>
<keyword evidence="1" id="KW-0805">Transcription regulation</keyword>
<evidence type="ECO:0000256" key="1">
    <source>
        <dbReference type="ARBA" id="ARBA00023015"/>
    </source>
</evidence>
<gene>
    <name evidence="6" type="ORF">FRY98_16705</name>
</gene>
<dbReference type="GO" id="GO:0003677">
    <property type="term" value="F:DNA binding"/>
    <property type="evidence" value="ECO:0007669"/>
    <property type="project" value="UniProtKB-KW"/>
</dbReference>
<evidence type="ECO:0000256" key="3">
    <source>
        <dbReference type="ARBA" id="ARBA00023163"/>
    </source>
</evidence>
<protein>
    <submittedName>
        <fullName evidence="6">MerR family transcriptional regulator</fullName>
    </submittedName>
</protein>
<dbReference type="Proteomes" id="UP000325218">
    <property type="component" value="Unassembled WGS sequence"/>
</dbReference>
<feature type="domain" description="HTH merR-type" evidence="5">
    <location>
        <begin position="2"/>
        <end position="73"/>
    </location>
</feature>
<feature type="coiled-coil region" evidence="4">
    <location>
        <begin position="78"/>
        <end position="112"/>
    </location>
</feature>